<gene>
    <name evidence="1" type="ORF">BVRB_040010</name>
</gene>
<proteinExistence type="predicted"/>
<dbReference type="Gramene" id="KMS65044">
    <property type="protein sequence ID" value="KMS65044"/>
    <property type="gene ID" value="BVRB_040010"/>
</dbReference>
<name>A0A0J7YN78_BETVV</name>
<accession>A0A0J7YN78</accession>
<dbReference type="Proteomes" id="UP000035740">
    <property type="component" value="Unassembled WGS sequence"/>
</dbReference>
<organism evidence="1 2">
    <name type="scientific">Beta vulgaris subsp. vulgaris</name>
    <name type="common">Beet</name>
    <dbReference type="NCBI Taxonomy" id="3555"/>
    <lineage>
        <taxon>Eukaryota</taxon>
        <taxon>Viridiplantae</taxon>
        <taxon>Streptophyta</taxon>
        <taxon>Embryophyta</taxon>
        <taxon>Tracheophyta</taxon>
        <taxon>Spermatophyta</taxon>
        <taxon>Magnoliopsida</taxon>
        <taxon>eudicotyledons</taxon>
        <taxon>Gunneridae</taxon>
        <taxon>Pentapetalae</taxon>
        <taxon>Caryophyllales</taxon>
        <taxon>Chenopodiaceae</taxon>
        <taxon>Betoideae</taxon>
        <taxon>Beta</taxon>
    </lineage>
</organism>
<protein>
    <submittedName>
        <fullName evidence="1">Uncharacterized protein</fullName>
    </submittedName>
</protein>
<keyword evidence="2" id="KW-1185">Reference proteome</keyword>
<dbReference type="EMBL" id="KQ115892">
    <property type="protein sequence ID" value="KMS65044.1"/>
    <property type="molecule type" value="Genomic_DNA"/>
</dbReference>
<evidence type="ECO:0000313" key="2">
    <source>
        <dbReference type="Proteomes" id="UP000035740"/>
    </source>
</evidence>
<reference evidence="1 2" key="1">
    <citation type="journal article" date="2014" name="Nature">
        <title>The genome of the recently domesticated crop plant sugar beet (Beta vulgaris).</title>
        <authorList>
            <person name="Dohm J.C."/>
            <person name="Minoche A.E."/>
            <person name="Holtgrawe D."/>
            <person name="Capella-Gutierrez S."/>
            <person name="Zakrzewski F."/>
            <person name="Tafer H."/>
            <person name="Rupp O."/>
            <person name="Sorensen T.R."/>
            <person name="Stracke R."/>
            <person name="Reinhardt R."/>
            <person name="Goesmann A."/>
            <person name="Kraft T."/>
            <person name="Schulz B."/>
            <person name="Stadler P.F."/>
            <person name="Schmidt T."/>
            <person name="Gabaldon T."/>
            <person name="Lehrach H."/>
            <person name="Weisshaar B."/>
            <person name="Himmelbauer H."/>
        </authorList>
    </citation>
    <scope>NUCLEOTIDE SEQUENCE [LARGE SCALE GENOMIC DNA]</scope>
    <source>
        <tissue evidence="1">Taproot</tissue>
    </source>
</reference>
<evidence type="ECO:0000313" key="1">
    <source>
        <dbReference type="EMBL" id="KMS65044.1"/>
    </source>
</evidence>
<dbReference type="AlphaFoldDB" id="A0A0J7YN78"/>
<sequence length="38" mass="4215">MGSVRRGSDFQVAVRTDSLPEVEVLYRTLSFNNAATIN</sequence>
<feature type="non-terminal residue" evidence="1">
    <location>
        <position position="38"/>
    </location>
</feature>